<gene>
    <name evidence="2" type="ORF">CONPUDRAFT_108693</name>
</gene>
<comment type="caution">
    <text evidence="2">The sequence shown here is derived from an EMBL/GenBank/DDBJ whole genome shotgun (WGS) entry which is preliminary data.</text>
</comment>
<dbReference type="Proteomes" id="UP000053558">
    <property type="component" value="Unassembled WGS sequence"/>
</dbReference>
<dbReference type="RefSeq" id="XP_007771685.1">
    <property type="nucleotide sequence ID" value="XM_007773495.1"/>
</dbReference>
<sequence>MDAKPTMRLLNFILLHVAVPSAGPAIGVWGDEWRNLPVGTMTVTGGTRDDWDTRGMALQKEIADIRASTVASDDAISFSVTYLFDAAIALSISKAVQSSSTSIPEDTYVTIDPALIGQDRFRTPQYNNVGQLATGVCWVPIKIPIKVGEEKNAERDQLIHMLTAIQEQYSHFVSNPNLPHLNAAETGGMNPEALLRVVGENKKPTSTNIGRVEDVIKADPKLVKPLSLAIGHRITWKQP</sequence>
<dbReference type="AlphaFoldDB" id="A0A5M3MHY0"/>
<dbReference type="OrthoDB" id="2548233at2759"/>
<evidence type="ECO:0000313" key="2">
    <source>
        <dbReference type="EMBL" id="EIW78703.1"/>
    </source>
</evidence>
<evidence type="ECO:0000313" key="3">
    <source>
        <dbReference type="Proteomes" id="UP000053558"/>
    </source>
</evidence>
<keyword evidence="1" id="KW-0732">Signal</keyword>
<feature type="chain" id="PRO_5024360786" evidence="1">
    <location>
        <begin position="31"/>
        <end position="239"/>
    </location>
</feature>
<protein>
    <submittedName>
        <fullName evidence="2">Uncharacterized protein</fullName>
    </submittedName>
</protein>
<dbReference type="KEGG" id="cput:CONPUDRAFT_108693"/>
<dbReference type="GeneID" id="19198727"/>
<feature type="signal peptide" evidence="1">
    <location>
        <begin position="1"/>
        <end position="30"/>
    </location>
</feature>
<accession>A0A5M3MHY0</accession>
<dbReference type="EMBL" id="JH711582">
    <property type="protein sequence ID" value="EIW78703.1"/>
    <property type="molecule type" value="Genomic_DNA"/>
</dbReference>
<reference evidence="3" key="1">
    <citation type="journal article" date="2012" name="Science">
        <title>The Paleozoic origin of enzymatic lignin decomposition reconstructed from 31 fungal genomes.</title>
        <authorList>
            <person name="Floudas D."/>
            <person name="Binder M."/>
            <person name="Riley R."/>
            <person name="Barry K."/>
            <person name="Blanchette R.A."/>
            <person name="Henrissat B."/>
            <person name="Martinez A.T."/>
            <person name="Otillar R."/>
            <person name="Spatafora J.W."/>
            <person name="Yadav J.S."/>
            <person name="Aerts A."/>
            <person name="Benoit I."/>
            <person name="Boyd A."/>
            <person name="Carlson A."/>
            <person name="Copeland A."/>
            <person name="Coutinho P.M."/>
            <person name="de Vries R.P."/>
            <person name="Ferreira P."/>
            <person name="Findley K."/>
            <person name="Foster B."/>
            <person name="Gaskell J."/>
            <person name="Glotzer D."/>
            <person name="Gorecki P."/>
            <person name="Heitman J."/>
            <person name="Hesse C."/>
            <person name="Hori C."/>
            <person name="Igarashi K."/>
            <person name="Jurgens J.A."/>
            <person name="Kallen N."/>
            <person name="Kersten P."/>
            <person name="Kohler A."/>
            <person name="Kuees U."/>
            <person name="Kumar T.K.A."/>
            <person name="Kuo A."/>
            <person name="LaButti K."/>
            <person name="Larrondo L.F."/>
            <person name="Lindquist E."/>
            <person name="Ling A."/>
            <person name="Lombard V."/>
            <person name="Lucas S."/>
            <person name="Lundell T."/>
            <person name="Martin R."/>
            <person name="McLaughlin D.J."/>
            <person name="Morgenstern I."/>
            <person name="Morin E."/>
            <person name="Murat C."/>
            <person name="Nagy L.G."/>
            <person name="Nolan M."/>
            <person name="Ohm R.A."/>
            <person name="Patyshakuliyeva A."/>
            <person name="Rokas A."/>
            <person name="Ruiz-Duenas F.J."/>
            <person name="Sabat G."/>
            <person name="Salamov A."/>
            <person name="Samejima M."/>
            <person name="Schmutz J."/>
            <person name="Slot J.C."/>
            <person name="St John F."/>
            <person name="Stenlid J."/>
            <person name="Sun H."/>
            <person name="Sun S."/>
            <person name="Syed K."/>
            <person name="Tsang A."/>
            <person name="Wiebenga A."/>
            <person name="Young D."/>
            <person name="Pisabarro A."/>
            <person name="Eastwood D.C."/>
            <person name="Martin F."/>
            <person name="Cullen D."/>
            <person name="Grigoriev I.V."/>
            <person name="Hibbett D.S."/>
        </authorList>
    </citation>
    <scope>NUCLEOTIDE SEQUENCE [LARGE SCALE GENOMIC DNA]</scope>
    <source>
        <strain evidence="3">RWD-64-598 SS2</strain>
    </source>
</reference>
<keyword evidence="3" id="KW-1185">Reference proteome</keyword>
<evidence type="ECO:0000256" key="1">
    <source>
        <dbReference type="SAM" id="SignalP"/>
    </source>
</evidence>
<name>A0A5M3MHY0_CONPW</name>
<organism evidence="2 3">
    <name type="scientific">Coniophora puteana (strain RWD-64-598)</name>
    <name type="common">Brown rot fungus</name>
    <dbReference type="NCBI Taxonomy" id="741705"/>
    <lineage>
        <taxon>Eukaryota</taxon>
        <taxon>Fungi</taxon>
        <taxon>Dikarya</taxon>
        <taxon>Basidiomycota</taxon>
        <taxon>Agaricomycotina</taxon>
        <taxon>Agaricomycetes</taxon>
        <taxon>Agaricomycetidae</taxon>
        <taxon>Boletales</taxon>
        <taxon>Coniophorineae</taxon>
        <taxon>Coniophoraceae</taxon>
        <taxon>Coniophora</taxon>
    </lineage>
</organism>
<proteinExistence type="predicted"/>